<dbReference type="EMBL" id="BAAAMJ010000029">
    <property type="protein sequence ID" value="GAA1917164.1"/>
    <property type="molecule type" value="Genomic_DNA"/>
</dbReference>
<dbReference type="InterPro" id="IPR013429">
    <property type="entry name" value="Regulatory_FmdB_Zinc_ribbon"/>
</dbReference>
<feature type="compositionally biased region" description="Gly residues" evidence="1">
    <location>
        <begin position="140"/>
        <end position="157"/>
    </location>
</feature>
<dbReference type="RefSeq" id="WP_344262081.1">
    <property type="nucleotide sequence ID" value="NZ_BAAAMJ010000029.1"/>
</dbReference>
<accession>A0ABP5ALF8</accession>
<feature type="compositionally biased region" description="Basic residues" evidence="1">
    <location>
        <begin position="125"/>
        <end position="139"/>
    </location>
</feature>
<dbReference type="Pfam" id="PF09723">
    <property type="entry name" value="Zn_ribbon_8"/>
    <property type="match status" value="1"/>
</dbReference>
<evidence type="ECO:0000256" key="1">
    <source>
        <dbReference type="SAM" id="MobiDB-lite"/>
    </source>
</evidence>
<keyword evidence="4" id="KW-1185">Reference proteome</keyword>
<evidence type="ECO:0000313" key="4">
    <source>
        <dbReference type="Proteomes" id="UP001501303"/>
    </source>
</evidence>
<dbReference type="Proteomes" id="UP001501303">
    <property type="component" value="Unassembled WGS sequence"/>
</dbReference>
<organism evidence="3 4">
    <name type="scientific">Streptomyces sodiiphilus</name>
    <dbReference type="NCBI Taxonomy" id="226217"/>
    <lineage>
        <taxon>Bacteria</taxon>
        <taxon>Bacillati</taxon>
        <taxon>Actinomycetota</taxon>
        <taxon>Actinomycetes</taxon>
        <taxon>Kitasatosporales</taxon>
        <taxon>Streptomycetaceae</taxon>
        <taxon>Streptomyces</taxon>
    </lineage>
</organism>
<comment type="caution">
    <text evidence="3">The sequence shown here is derived from an EMBL/GenBank/DDBJ whole genome shotgun (WGS) entry which is preliminary data.</text>
</comment>
<feature type="region of interest" description="Disordered" evidence="1">
    <location>
        <begin position="78"/>
        <end position="157"/>
    </location>
</feature>
<feature type="domain" description="Putative regulatory protein FmdB zinc ribbon" evidence="2">
    <location>
        <begin position="1"/>
        <end position="39"/>
    </location>
</feature>
<proteinExistence type="predicted"/>
<evidence type="ECO:0000259" key="2">
    <source>
        <dbReference type="SMART" id="SM00834"/>
    </source>
</evidence>
<evidence type="ECO:0000313" key="3">
    <source>
        <dbReference type="EMBL" id="GAA1917164.1"/>
    </source>
</evidence>
<reference evidence="4" key="1">
    <citation type="journal article" date="2019" name="Int. J. Syst. Evol. Microbiol.">
        <title>The Global Catalogue of Microorganisms (GCM) 10K type strain sequencing project: providing services to taxonomists for standard genome sequencing and annotation.</title>
        <authorList>
            <consortium name="The Broad Institute Genomics Platform"/>
            <consortium name="The Broad Institute Genome Sequencing Center for Infectious Disease"/>
            <person name="Wu L."/>
            <person name="Ma J."/>
        </authorList>
    </citation>
    <scope>NUCLEOTIDE SEQUENCE [LARGE SCALE GENOMIC DNA]</scope>
    <source>
        <strain evidence="4">JCM 13581</strain>
    </source>
</reference>
<sequence length="157" mass="16358">MAIYELACATGHRFEVIQSFSAALPHCPHCGGTTRKVPSTFGIGGVAAVPPPPERMPQTWKGTYRGDREYVTALQRTAEARRKLEDKHPELAGDRRPILAHEGRFEGAPLRAGDTVPSTAGPSGHHSHGHEHGHGHGHGHGQGGGDSGAGGTGTGSA</sequence>
<dbReference type="NCBIfam" id="TIGR02605">
    <property type="entry name" value="CxxC_CxxC_SSSS"/>
    <property type="match status" value="1"/>
</dbReference>
<gene>
    <name evidence="3" type="ORF">GCM10009716_27830</name>
</gene>
<dbReference type="SMART" id="SM00834">
    <property type="entry name" value="CxxC_CXXC_SSSS"/>
    <property type="match status" value="1"/>
</dbReference>
<name>A0ABP5ALF8_9ACTN</name>
<feature type="compositionally biased region" description="Basic and acidic residues" evidence="1">
    <location>
        <begin position="78"/>
        <end position="105"/>
    </location>
</feature>
<protein>
    <recommendedName>
        <fullName evidence="2">Putative regulatory protein FmdB zinc ribbon domain-containing protein</fullName>
    </recommendedName>
</protein>